<dbReference type="EMBL" id="JACIEE010000007">
    <property type="protein sequence ID" value="MBB3978506.1"/>
    <property type="molecule type" value="Genomic_DNA"/>
</dbReference>
<gene>
    <name evidence="1" type="ORF">GGQ64_003740</name>
</gene>
<proteinExistence type="predicted"/>
<name>A0A7W6DC56_9HYPH</name>
<sequence length="430" mass="46885">MSIVPSRTAEIRRLAGARDGAAEAMLVDLLRSLFSIEATGLAINHDQYSLNSLNGFFESADGSFFFKFHQEDGEEAMSGEYYRADILARAGLPVDQPVLMSVLPGEQILVYRRRTDPRFSDVLRALDLQPDAGGTARAVAAETGLTEAVLAVYRKTLHPVTPQQAAAEPVHRLFHDRLVDHPEGRYPGGRLAGFYVGQHFAFEGASLGWEAFSTARFRVNGVLYESSVGELFDAAVQRLKPENLADAGGVTAHGDAHNANVWYQEKEGRASLAFFDPAFAGEHVPTLLAEIKTTFHNILAHPLWLYDPALAAERYSAKAAYTDGLLDVTTDWAPSAVRLGLLQVKAERLWRPLLAELDARGMLAVDWRTVIRLGLFLCPTLVMNLRAGATTHNPVSSLIGFSVAVMAGSEPIAGDDVVSRFLDTIDPARA</sequence>
<keyword evidence="2" id="KW-1185">Reference proteome</keyword>
<dbReference type="Proteomes" id="UP000574761">
    <property type="component" value="Unassembled WGS sequence"/>
</dbReference>
<evidence type="ECO:0000313" key="1">
    <source>
        <dbReference type="EMBL" id="MBB3978506.1"/>
    </source>
</evidence>
<evidence type="ECO:0000313" key="2">
    <source>
        <dbReference type="Proteomes" id="UP000574761"/>
    </source>
</evidence>
<accession>A0A7W6DC56</accession>
<reference evidence="1 2" key="1">
    <citation type="submission" date="2020-08" db="EMBL/GenBank/DDBJ databases">
        <title>Genomic Encyclopedia of Type Strains, Phase IV (KMG-IV): sequencing the most valuable type-strain genomes for metagenomic binning, comparative biology and taxonomic classification.</title>
        <authorList>
            <person name="Goeker M."/>
        </authorList>
    </citation>
    <scope>NUCLEOTIDE SEQUENCE [LARGE SCALE GENOMIC DNA]</scope>
    <source>
        <strain evidence="1 2">DSM 100211</strain>
    </source>
</reference>
<dbReference type="AlphaFoldDB" id="A0A7W6DC56"/>
<protein>
    <recommendedName>
        <fullName evidence="3">Aminoglycoside phosphotransferase domain-containing protein</fullName>
    </recommendedName>
</protein>
<evidence type="ECO:0008006" key="3">
    <source>
        <dbReference type="Google" id="ProtNLM"/>
    </source>
</evidence>
<comment type="caution">
    <text evidence="1">The sequence shown here is derived from an EMBL/GenBank/DDBJ whole genome shotgun (WGS) entry which is preliminary data.</text>
</comment>
<organism evidence="1 2">
    <name type="scientific">Mycoplana azooxidifex</name>
    <dbReference type="NCBI Taxonomy" id="1636188"/>
    <lineage>
        <taxon>Bacteria</taxon>
        <taxon>Pseudomonadati</taxon>
        <taxon>Pseudomonadota</taxon>
        <taxon>Alphaproteobacteria</taxon>
        <taxon>Hyphomicrobiales</taxon>
        <taxon>Rhizobiaceae</taxon>
        <taxon>Mycoplana</taxon>
    </lineage>
</organism>